<dbReference type="InterPro" id="IPR005905">
    <property type="entry name" value="D_ala_D_ala"/>
</dbReference>
<dbReference type="PIRSF" id="PIRSF039102">
    <property type="entry name" value="Ddl/VanB"/>
    <property type="match status" value="1"/>
</dbReference>
<keyword evidence="8 19" id="KW-0436">Ligase</keyword>
<dbReference type="EMBL" id="MFZV01000053">
    <property type="protein sequence ID" value="OGK30054.1"/>
    <property type="molecule type" value="Genomic_DNA"/>
</dbReference>
<evidence type="ECO:0000256" key="1">
    <source>
        <dbReference type="ARBA" id="ARBA00001936"/>
    </source>
</evidence>
<evidence type="ECO:0000256" key="3">
    <source>
        <dbReference type="ARBA" id="ARBA00004496"/>
    </source>
</evidence>
<dbReference type="GO" id="GO:0009252">
    <property type="term" value="P:peptidoglycan biosynthetic process"/>
    <property type="evidence" value="ECO:0007669"/>
    <property type="project" value="UniProtKB-UniRule"/>
</dbReference>
<feature type="binding site" evidence="20">
    <location>
        <position position="326"/>
    </location>
    <ligand>
        <name>Mg(2+)</name>
        <dbReference type="ChEBI" id="CHEBI:18420"/>
        <label>2</label>
    </ligand>
</feature>
<comment type="pathway">
    <text evidence="4 19">Cell wall biogenesis; peptidoglycan biosynthesis.</text>
</comment>
<evidence type="ECO:0000313" key="24">
    <source>
        <dbReference type="Proteomes" id="UP000177199"/>
    </source>
</evidence>
<comment type="function">
    <text evidence="2 19">Cell wall formation.</text>
</comment>
<keyword evidence="15 20" id="KW-0464">Manganese</keyword>
<dbReference type="Pfam" id="PF07478">
    <property type="entry name" value="Dala_Dala_lig_C"/>
    <property type="match status" value="1"/>
</dbReference>
<keyword evidence="10 21" id="KW-0547">Nucleotide-binding</keyword>
<keyword evidence="11 21" id="KW-0067">ATP-binding</keyword>
<dbReference type="NCBIfam" id="NF002528">
    <property type="entry name" value="PRK01966.1-4"/>
    <property type="match status" value="1"/>
</dbReference>
<dbReference type="GO" id="GO:0008716">
    <property type="term" value="F:D-alanine-D-alanine ligase activity"/>
    <property type="evidence" value="ECO:0007669"/>
    <property type="project" value="UniProtKB-UniRule"/>
</dbReference>
<evidence type="ECO:0000313" key="23">
    <source>
        <dbReference type="EMBL" id="OGK30054.1"/>
    </source>
</evidence>
<evidence type="ECO:0000256" key="2">
    <source>
        <dbReference type="ARBA" id="ARBA00003921"/>
    </source>
</evidence>
<dbReference type="PROSITE" id="PS50975">
    <property type="entry name" value="ATP_GRASP"/>
    <property type="match status" value="1"/>
</dbReference>
<evidence type="ECO:0000259" key="22">
    <source>
        <dbReference type="PROSITE" id="PS50975"/>
    </source>
</evidence>
<dbReference type="PANTHER" id="PTHR23132">
    <property type="entry name" value="D-ALANINE--D-ALANINE LIGASE"/>
    <property type="match status" value="1"/>
</dbReference>
<dbReference type="InterPro" id="IPR011761">
    <property type="entry name" value="ATP-grasp"/>
</dbReference>
<sequence>MFDKNIGVFFGGKNPEHDISIFTGQMIIKGLKACSYQVTPIYIDKQGIWFIGDELGDLKIFREGKFSNYSKLSGWNLDNEVRGKMVFYKKGFLKAKVIIDIAFPALHGQNGEDGTIQGLFEMFDMPYVGCDVYSSAVSMDKVLTKLIYKASSISTTDFLSFKNIEWEKNKQGIINKVEKDLTYPLFVKPSRLGSSIAISKVKTKKELEDALEVAFHYDSKVIVEKAVPNLKDLTCCLIGNDEPITSLIMESIYEKDFVSYEDKYIEGGTQLGKSDKKIVIPALLDKNTTKEIRDMSKKIYKLIGCSGIARVDFLYDSKAKKYYANEINTLPGILYKHLWQKSGIELGELLEKLIDYAIKRFEEKKKYTHTFESNVLKSDKSPKLKLGF</sequence>
<evidence type="ECO:0000256" key="6">
    <source>
        <dbReference type="ARBA" id="ARBA00012216"/>
    </source>
</evidence>
<feature type="domain" description="ATP-grasp" evidence="22">
    <location>
        <begin position="145"/>
        <end position="355"/>
    </location>
</feature>
<evidence type="ECO:0000256" key="16">
    <source>
        <dbReference type="ARBA" id="ARBA00023316"/>
    </source>
</evidence>
<keyword evidence="12 20" id="KW-0460">Magnesium</keyword>
<dbReference type="Gene3D" id="3.40.50.20">
    <property type="match status" value="1"/>
</dbReference>
<keyword evidence="7 19" id="KW-0963">Cytoplasm</keyword>
<dbReference type="GO" id="GO:0008360">
    <property type="term" value="P:regulation of cell shape"/>
    <property type="evidence" value="ECO:0007669"/>
    <property type="project" value="UniProtKB-KW"/>
</dbReference>
<dbReference type="Proteomes" id="UP000177199">
    <property type="component" value="Unassembled WGS sequence"/>
</dbReference>
<dbReference type="EC" id="6.3.2.4" evidence="6 19"/>
<dbReference type="InterPro" id="IPR000291">
    <property type="entry name" value="D-Ala_lig_Van_CS"/>
</dbReference>
<dbReference type="PROSITE" id="PS00843">
    <property type="entry name" value="DALA_DALA_LIGASE_1"/>
    <property type="match status" value="1"/>
</dbReference>
<keyword evidence="13 19" id="KW-0133">Cell shape</keyword>
<dbReference type="SUPFAM" id="SSF56059">
    <property type="entry name" value="Glutathione synthetase ATP-binding domain-like"/>
    <property type="match status" value="1"/>
</dbReference>
<dbReference type="GO" id="GO:0005524">
    <property type="term" value="F:ATP binding"/>
    <property type="evidence" value="ECO:0007669"/>
    <property type="project" value="UniProtKB-UniRule"/>
</dbReference>
<name>A0A1F7HGE2_9BACT</name>
<comment type="subcellular location">
    <subcellularLocation>
        <location evidence="3 19">Cytoplasm</location>
    </subcellularLocation>
</comment>
<dbReference type="SUPFAM" id="SSF52440">
    <property type="entry name" value="PreATP-grasp domain"/>
    <property type="match status" value="1"/>
</dbReference>
<comment type="similarity">
    <text evidence="5 19">Belongs to the D-alanine--D-alanine ligase family.</text>
</comment>
<dbReference type="Pfam" id="PF01820">
    <property type="entry name" value="Dala_Dala_lig_N"/>
    <property type="match status" value="1"/>
</dbReference>
<dbReference type="GO" id="GO:0071555">
    <property type="term" value="P:cell wall organization"/>
    <property type="evidence" value="ECO:0007669"/>
    <property type="project" value="UniProtKB-KW"/>
</dbReference>
<protein>
    <recommendedName>
        <fullName evidence="6 19">D-alanine--D-alanine ligase</fullName>
        <ecNumber evidence="6 19">6.3.2.4</ecNumber>
    </recommendedName>
    <alternativeName>
        <fullName evidence="19">D-Ala-D-Ala ligase</fullName>
    </alternativeName>
    <alternativeName>
        <fullName evidence="19">D-alanylalanine synthetase</fullName>
    </alternativeName>
</protein>
<evidence type="ECO:0000256" key="21">
    <source>
        <dbReference type="PROSITE-ProRule" id="PRU00409"/>
    </source>
</evidence>
<evidence type="ECO:0000256" key="5">
    <source>
        <dbReference type="ARBA" id="ARBA00010871"/>
    </source>
</evidence>
<evidence type="ECO:0000256" key="19">
    <source>
        <dbReference type="HAMAP-Rule" id="MF_00047"/>
    </source>
</evidence>
<dbReference type="InterPro" id="IPR011095">
    <property type="entry name" value="Dala_Dala_lig_C"/>
</dbReference>
<evidence type="ECO:0000256" key="20">
    <source>
        <dbReference type="PIRSR" id="PIRSR039102-3"/>
    </source>
</evidence>
<evidence type="ECO:0000256" key="7">
    <source>
        <dbReference type="ARBA" id="ARBA00022490"/>
    </source>
</evidence>
<evidence type="ECO:0000256" key="17">
    <source>
        <dbReference type="ARBA" id="ARBA00047614"/>
    </source>
</evidence>
<dbReference type="HAMAP" id="MF_00047">
    <property type="entry name" value="Dala_Dala_lig"/>
    <property type="match status" value="1"/>
</dbReference>
<evidence type="ECO:0000256" key="14">
    <source>
        <dbReference type="ARBA" id="ARBA00022984"/>
    </source>
</evidence>
<feature type="binding site" evidence="20">
    <location>
        <position position="326"/>
    </location>
    <ligand>
        <name>Mg(2+)</name>
        <dbReference type="ChEBI" id="CHEBI:18420"/>
        <label>1</label>
    </ligand>
</feature>
<dbReference type="Gene3D" id="3.30.1490.20">
    <property type="entry name" value="ATP-grasp fold, A domain"/>
    <property type="match status" value="1"/>
</dbReference>
<proteinExistence type="inferred from homology"/>
<dbReference type="PROSITE" id="PS00844">
    <property type="entry name" value="DALA_DALA_LIGASE_2"/>
    <property type="match status" value="1"/>
</dbReference>
<dbReference type="NCBIfam" id="TIGR01205">
    <property type="entry name" value="D_ala_D_alaTIGR"/>
    <property type="match status" value="1"/>
</dbReference>
<keyword evidence="9 20" id="KW-0479">Metal-binding</keyword>
<evidence type="ECO:0000256" key="13">
    <source>
        <dbReference type="ARBA" id="ARBA00022960"/>
    </source>
</evidence>
<keyword evidence="14 19" id="KW-0573">Peptidoglycan synthesis</keyword>
<dbReference type="AlphaFoldDB" id="A0A1F7HGE2"/>
<evidence type="ECO:0000256" key="4">
    <source>
        <dbReference type="ARBA" id="ARBA00004752"/>
    </source>
</evidence>
<dbReference type="InterPro" id="IPR013815">
    <property type="entry name" value="ATP_grasp_subdomain_1"/>
</dbReference>
<comment type="catalytic activity">
    <reaction evidence="17 19">
        <text>2 D-alanine + ATP = D-alanyl-D-alanine + ADP + phosphate + H(+)</text>
        <dbReference type="Rhea" id="RHEA:11224"/>
        <dbReference type="ChEBI" id="CHEBI:15378"/>
        <dbReference type="ChEBI" id="CHEBI:30616"/>
        <dbReference type="ChEBI" id="CHEBI:43474"/>
        <dbReference type="ChEBI" id="CHEBI:57416"/>
        <dbReference type="ChEBI" id="CHEBI:57822"/>
        <dbReference type="ChEBI" id="CHEBI:456216"/>
        <dbReference type="EC" id="6.3.2.4"/>
    </reaction>
</comment>
<evidence type="ECO:0000256" key="11">
    <source>
        <dbReference type="ARBA" id="ARBA00022840"/>
    </source>
</evidence>
<evidence type="ECO:0000256" key="9">
    <source>
        <dbReference type="ARBA" id="ARBA00022723"/>
    </source>
</evidence>
<dbReference type="FunFam" id="3.30.1490.20:FF:000007">
    <property type="entry name" value="D-alanine--D-alanine ligase"/>
    <property type="match status" value="1"/>
</dbReference>
<reference evidence="23 24" key="1">
    <citation type="journal article" date="2016" name="Nat. Commun.">
        <title>Thousands of microbial genomes shed light on interconnected biogeochemical processes in an aquifer system.</title>
        <authorList>
            <person name="Anantharaman K."/>
            <person name="Brown C.T."/>
            <person name="Hug L.A."/>
            <person name="Sharon I."/>
            <person name="Castelle C.J."/>
            <person name="Probst A.J."/>
            <person name="Thomas B.C."/>
            <person name="Singh A."/>
            <person name="Wilkins M.J."/>
            <person name="Karaoz U."/>
            <person name="Brodie E.L."/>
            <person name="Williams K.H."/>
            <person name="Hubbard S.S."/>
            <person name="Banfield J.F."/>
        </authorList>
    </citation>
    <scope>NUCLEOTIDE SEQUENCE [LARGE SCALE GENOMIC DNA]</scope>
</reference>
<dbReference type="GO" id="GO:0005829">
    <property type="term" value="C:cytosol"/>
    <property type="evidence" value="ECO:0007669"/>
    <property type="project" value="TreeGrafter"/>
</dbReference>
<comment type="pathway">
    <text evidence="18">Glycan biosynthesis.</text>
</comment>
<comment type="cofactor">
    <cofactor evidence="1">
        <name>Mn(2+)</name>
        <dbReference type="ChEBI" id="CHEBI:29035"/>
    </cofactor>
</comment>
<evidence type="ECO:0000256" key="10">
    <source>
        <dbReference type="ARBA" id="ARBA00022741"/>
    </source>
</evidence>
<dbReference type="GO" id="GO:0046872">
    <property type="term" value="F:metal ion binding"/>
    <property type="evidence" value="ECO:0007669"/>
    <property type="project" value="UniProtKB-KW"/>
</dbReference>
<evidence type="ECO:0000256" key="8">
    <source>
        <dbReference type="ARBA" id="ARBA00022598"/>
    </source>
</evidence>
<dbReference type="Gene3D" id="3.30.470.20">
    <property type="entry name" value="ATP-grasp fold, B domain"/>
    <property type="match status" value="1"/>
</dbReference>
<dbReference type="InterPro" id="IPR011127">
    <property type="entry name" value="Dala_Dala_lig_N"/>
</dbReference>
<dbReference type="UniPathway" id="UPA00219"/>
<feature type="binding site" evidence="20">
    <location>
        <position position="312"/>
    </location>
    <ligand>
        <name>Mg(2+)</name>
        <dbReference type="ChEBI" id="CHEBI:18420"/>
        <label>1</label>
    </ligand>
</feature>
<evidence type="ECO:0000256" key="15">
    <source>
        <dbReference type="ARBA" id="ARBA00023211"/>
    </source>
</evidence>
<evidence type="ECO:0000256" key="18">
    <source>
        <dbReference type="ARBA" id="ARBA00060592"/>
    </source>
</evidence>
<organism evidence="23 24">
    <name type="scientific">Candidatus Roizmanbacteria bacterium RIFCSPHIGHO2_12_FULL_33_9</name>
    <dbReference type="NCBI Taxonomy" id="1802045"/>
    <lineage>
        <taxon>Bacteria</taxon>
        <taxon>Candidatus Roizmaniibacteriota</taxon>
    </lineage>
</organism>
<accession>A0A1F7HGE2</accession>
<gene>
    <name evidence="19" type="primary">ddl</name>
    <name evidence="23" type="ORF">A3F29_03465</name>
</gene>
<dbReference type="PANTHER" id="PTHR23132:SF25">
    <property type="entry name" value="D-ALANINE--D-ALANINE LIGASE A"/>
    <property type="match status" value="1"/>
</dbReference>
<feature type="binding site" evidence="20">
    <location>
        <position position="328"/>
    </location>
    <ligand>
        <name>Mg(2+)</name>
        <dbReference type="ChEBI" id="CHEBI:18420"/>
        <label>2</label>
    </ligand>
</feature>
<comment type="caution">
    <text evidence="23">The sequence shown here is derived from an EMBL/GenBank/DDBJ whole genome shotgun (WGS) entry which is preliminary data.</text>
</comment>
<comment type="cofactor">
    <cofactor evidence="20">
        <name>Mg(2+)</name>
        <dbReference type="ChEBI" id="CHEBI:18420"/>
    </cofactor>
    <cofactor evidence="20">
        <name>Mn(2+)</name>
        <dbReference type="ChEBI" id="CHEBI:29035"/>
    </cofactor>
    <text evidence="20">Binds 2 magnesium or manganese ions per subunit.</text>
</comment>
<keyword evidence="16 19" id="KW-0961">Cell wall biogenesis/degradation</keyword>
<evidence type="ECO:0000256" key="12">
    <source>
        <dbReference type="ARBA" id="ARBA00022842"/>
    </source>
</evidence>
<dbReference type="InterPro" id="IPR016185">
    <property type="entry name" value="PreATP-grasp_dom_sf"/>
</dbReference>